<gene>
    <name evidence="1" type="ORF">PsYK624_024050</name>
</gene>
<evidence type="ECO:0000313" key="2">
    <source>
        <dbReference type="Proteomes" id="UP000703269"/>
    </source>
</evidence>
<dbReference type="EMBL" id="BPQB01000004">
    <property type="protein sequence ID" value="GJE86325.1"/>
    <property type="molecule type" value="Genomic_DNA"/>
</dbReference>
<name>A0A9P3G275_9APHY</name>
<protein>
    <submittedName>
        <fullName evidence="1">Uncharacterized protein</fullName>
    </submittedName>
</protein>
<organism evidence="1 2">
    <name type="scientific">Phanerochaete sordida</name>
    <dbReference type="NCBI Taxonomy" id="48140"/>
    <lineage>
        <taxon>Eukaryota</taxon>
        <taxon>Fungi</taxon>
        <taxon>Dikarya</taxon>
        <taxon>Basidiomycota</taxon>
        <taxon>Agaricomycotina</taxon>
        <taxon>Agaricomycetes</taxon>
        <taxon>Polyporales</taxon>
        <taxon>Phanerochaetaceae</taxon>
        <taxon>Phanerochaete</taxon>
    </lineage>
</organism>
<dbReference type="AlphaFoldDB" id="A0A9P3G275"/>
<reference evidence="1 2" key="1">
    <citation type="submission" date="2021-08" db="EMBL/GenBank/DDBJ databases">
        <title>Draft Genome Sequence of Phanerochaete sordida strain YK-624.</title>
        <authorList>
            <person name="Mori T."/>
            <person name="Dohra H."/>
            <person name="Suzuki T."/>
            <person name="Kawagishi H."/>
            <person name="Hirai H."/>
        </authorList>
    </citation>
    <scope>NUCLEOTIDE SEQUENCE [LARGE SCALE GENOMIC DNA]</scope>
    <source>
        <strain evidence="1 2">YK-624</strain>
    </source>
</reference>
<dbReference type="Proteomes" id="UP000703269">
    <property type="component" value="Unassembled WGS sequence"/>
</dbReference>
<sequence>MFPQIIIFLGGCRYKLFSRASRARRPLLILSHAQPSPAIRCLRSQSAIRDSAFTQSYLPLSPHSTEGPPA</sequence>
<accession>A0A9P3G275</accession>
<comment type="caution">
    <text evidence="1">The sequence shown here is derived from an EMBL/GenBank/DDBJ whole genome shotgun (WGS) entry which is preliminary data.</text>
</comment>
<evidence type="ECO:0000313" key="1">
    <source>
        <dbReference type="EMBL" id="GJE86325.1"/>
    </source>
</evidence>
<keyword evidence="2" id="KW-1185">Reference proteome</keyword>
<proteinExistence type="predicted"/>